<dbReference type="EMBL" id="MLBY01000004">
    <property type="protein sequence ID" value="MEE7456782.1"/>
    <property type="molecule type" value="Genomic_DNA"/>
</dbReference>
<organism evidence="1 2">
    <name type="scientific">Methylobacterium radiotolerans</name>
    <dbReference type="NCBI Taxonomy" id="31998"/>
    <lineage>
        <taxon>Bacteria</taxon>
        <taxon>Pseudomonadati</taxon>
        <taxon>Pseudomonadota</taxon>
        <taxon>Alphaproteobacteria</taxon>
        <taxon>Hyphomicrobiales</taxon>
        <taxon>Methylobacteriaceae</taxon>
        <taxon>Methylobacterium</taxon>
    </lineage>
</organism>
<evidence type="ECO:0000313" key="1">
    <source>
        <dbReference type="EMBL" id="MEE7456782.1"/>
    </source>
</evidence>
<comment type="caution">
    <text evidence="1">The sequence shown here is derived from an EMBL/GenBank/DDBJ whole genome shotgun (WGS) entry which is preliminary data.</text>
</comment>
<evidence type="ECO:0000313" key="2">
    <source>
        <dbReference type="Proteomes" id="UP001349262"/>
    </source>
</evidence>
<protein>
    <recommendedName>
        <fullName evidence="3">Transcriptional regulator</fullName>
    </recommendedName>
</protein>
<reference evidence="1 2" key="1">
    <citation type="journal article" date="2012" name="Genet. Mol. Biol.">
        <title>Analysis of 16S rRNA and mxaF genes revealing insights into Methylobacterium niche-specific plant association.</title>
        <authorList>
            <person name="Dourado M.N."/>
            <person name="Andreote F.D."/>
            <person name="Dini-Andreote F."/>
            <person name="Conti R."/>
            <person name="Araujo J.M."/>
            <person name="Araujo W.L."/>
        </authorList>
    </citation>
    <scope>NUCLEOTIDE SEQUENCE [LARGE SCALE GENOMIC DNA]</scope>
    <source>
        <strain evidence="1 2">SR1.6/4</strain>
    </source>
</reference>
<accession>A0ABU7T908</accession>
<name>A0ABU7T908_9HYPH</name>
<keyword evidence="2" id="KW-1185">Reference proteome</keyword>
<gene>
    <name evidence="1" type="ORF">MRSR164_08305</name>
</gene>
<proteinExistence type="predicted"/>
<dbReference type="Proteomes" id="UP001349262">
    <property type="component" value="Unassembled WGS sequence"/>
</dbReference>
<sequence>MTVEEVRERLRARIAEVGGHTAFAREHGVSTVYLQDAVAGRRSPGPAILVALGLEKETRVDYREAARG</sequence>
<evidence type="ECO:0008006" key="3">
    <source>
        <dbReference type="Google" id="ProtNLM"/>
    </source>
</evidence>